<evidence type="ECO:0000313" key="2">
    <source>
        <dbReference type="Proteomes" id="UP000281128"/>
    </source>
</evidence>
<comment type="caution">
    <text evidence="1">The sequence shown here is derived from an EMBL/GenBank/DDBJ whole genome shotgun (WGS) entry which is preliminary data.</text>
</comment>
<evidence type="ECO:0000313" key="1">
    <source>
        <dbReference type="EMBL" id="RKF14596.1"/>
    </source>
</evidence>
<accession>A0A3A8B5B2</accession>
<dbReference type="EMBL" id="RAPE01000002">
    <property type="protein sequence ID" value="RKF14596.1"/>
    <property type="molecule type" value="Genomic_DNA"/>
</dbReference>
<protein>
    <submittedName>
        <fullName evidence="1">Uncharacterized protein</fullName>
    </submittedName>
</protein>
<dbReference type="RefSeq" id="WP_121165224.1">
    <property type="nucleotide sequence ID" value="NZ_RAPE01000002.1"/>
</dbReference>
<name>A0A3A8B5B2_9RHOB</name>
<organism evidence="1 2">
    <name type="scientific">Roseovarius spongiae</name>
    <dbReference type="NCBI Taxonomy" id="2320272"/>
    <lineage>
        <taxon>Bacteria</taxon>
        <taxon>Pseudomonadati</taxon>
        <taxon>Pseudomonadota</taxon>
        <taxon>Alphaproteobacteria</taxon>
        <taxon>Rhodobacterales</taxon>
        <taxon>Roseobacteraceae</taxon>
        <taxon>Roseovarius</taxon>
    </lineage>
</organism>
<gene>
    <name evidence="1" type="ORF">D6850_06820</name>
</gene>
<dbReference type="AlphaFoldDB" id="A0A3A8B5B2"/>
<sequence>MLKTALLILTLGPDGATHMALSEADSLADCVAKAESVGAILTGAGYDIQAMRCGQTDLALTPYQHGRDADDMQWRYRVVVKGASLEDGFTARPVAPGVCRANGDENVFCAVSAQGPATD</sequence>
<dbReference type="OrthoDB" id="7860386at2"/>
<keyword evidence="2" id="KW-1185">Reference proteome</keyword>
<dbReference type="Proteomes" id="UP000281128">
    <property type="component" value="Unassembled WGS sequence"/>
</dbReference>
<reference evidence="1 2" key="1">
    <citation type="submission" date="2018-09" db="EMBL/GenBank/DDBJ databases">
        <title>Roseovarius spongiae sp. nov., isolated from a marine sponge.</title>
        <authorList>
            <person name="Zhuang L."/>
            <person name="Luo L."/>
        </authorList>
    </citation>
    <scope>NUCLEOTIDE SEQUENCE [LARGE SCALE GENOMIC DNA]</scope>
    <source>
        <strain evidence="1 2">HN-E21</strain>
    </source>
</reference>
<proteinExistence type="predicted"/>